<evidence type="ECO:0000256" key="5">
    <source>
        <dbReference type="ARBA" id="ARBA00022737"/>
    </source>
</evidence>
<evidence type="ECO:0000256" key="11">
    <source>
        <dbReference type="SAM" id="Phobius"/>
    </source>
</evidence>
<evidence type="ECO:0000256" key="3">
    <source>
        <dbReference type="ARBA" id="ARBA00022448"/>
    </source>
</evidence>
<gene>
    <name evidence="13" type="ORF">WJX81_008449</name>
</gene>
<keyword evidence="7" id="KW-0067">ATP-binding</keyword>
<dbReference type="FunFam" id="3.40.50.300:FF:000059">
    <property type="entry name" value="ABC transporter G family member 40"/>
    <property type="match status" value="1"/>
</dbReference>
<reference evidence="13 14" key="1">
    <citation type="journal article" date="2024" name="Nat. Commun.">
        <title>Phylogenomics reveals the evolutionary origins of lichenization in chlorophyte algae.</title>
        <authorList>
            <person name="Puginier C."/>
            <person name="Libourel C."/>
            <person name="Otte J."/>
            <person name="Skaloud P."/>
            <person name="Haon M."/>
            <person name="Grisel S."/>
            <person name="Petersen M."/>
            <person name="Berrin J.G."/>
            <person name="Delaux P.M."/>
            <person name="Dal Grande F."/>
            <person name="Keller J."/>
        </authorList>
    </citation>
    <scope>NUCLEOTIDE SEQUENCE [LARGE SCALE GENOMIC DNA]</scope>
    <source>
        <strain evidence="13 14">SAG 245.80</strain>
    </source>
</reference>
<feature type="transmembrane region" description="Helical" evidence="11">
    <location>
        <begin position="1374"/>
        <end position="1395"/>
    </location>
</feature>
<comment type="similarity">
    <text evidence="2">Belongs to the ABC transporter superfamily. ABCG family. PDR (TC 3.A.1.205) subfamily.</text>
</comment>
<proteinExistence type="inferred from homology"/>
<dbReference type="InterPro" id="IPR013525">
    <property type="entry name" value="ABC2_TM"/>
</dbReference>
<dbReference type="Pfam" id="PF08370">
    <property type="entry name" value="PDR_assoc"/>
    <property type="match status" value="1"/>
</dbReference>
<comment type="caution">
    <text evidence="13">The sequence shown here is derived from an EMBL/GenBank/DDBJ whole genome shotgun (WGS) entry which is preliminary data.</text>
</comment>
<feature type="domain" description="ABC transporter" evidence="12">
    <location>
        <begin position="775"/>
        <end position="1024"/>
    </location>
</feature>
<accession>A0AAW1RRV2</accession>
<keyword evidence="8 11" id="KW-1133">Transmembrane helix</keyword>
<dbReference type="SMART" id="SM00382">
    <property type="entry name" value="AAA"/>
    <property type="match status" value="2"/>
</dbReference>
<evidence type="ECO:0000256" key="10">
    <source>
        <dbReference type="SAM" id="MobiDB-lite"/>
    </source>
</evidence>
<feature type="transmembrane region" description="Helical" evidence="11">
    <location>
        <begin position="591"/>
        <end position="612"/>
    </location>
</feature>
<keyword evidence="4 11" id="KW-0812">Transmembrane</keyword>
<feature type="transmembrane region" description="Helical" evidence="11">
    <location>
        <begin position="1278"/>
        <end position="1300"/>
    </location>
</feature>
<keyword evidence="5" id="KW-0677">Repeat</keyword>
<dbReference type="Pfam" id="PF00005">
    <property type="entry name" value="ABC_tran"/>
    <property type="match status" value="2"/>
</dbReference>
<dbReference type="GO" id="GO:0016020">
    <property type="term" value="C:membrane"/>
    <property type="evidence" value="ECO:0007669"/>
    <property type="project" value="UniProtKB-SubCell"/>
</dbReference>
<dbReference type="InterPro" id="IPR003439">
    <property type="entry name" value="ABC_transporter-like_ATP-bd"/>
</dbReference>
<dbReference type="GO" id="GO:0005524">
    <property type="term" value="F:ATP binding"/>
    <property type="evidence" value="ECO:0007669"/>
    <property type="project" value="UniProtKB-KW"/>
</dbReference>
<feature type="transmembrane region" description="Helical" evidence="11">
    <location>
        <begin position="1170"/>
        <end position="1190"/>
    </location>
</feature>
<evidence type="ECO:0000259" key="12">
    <source>
        <dbReference type="PROSITE" id="PS50893"/>
    </source>
</evidence>
<dbReference type="Gene3D" id="3.40.50.300">
    <property type="entry name" value="P-loop containing nucleotide triphosphate hydrolases"/>
    <property type="match status" value="2"/>
</dbReference>
<evidence type="ECO:0000313" key="14">
    <source>
        <dbReference type="Proteomes" id="UP001445335"/>
    </source>
</evidence>
<feature type="transmembrane region" description="Helical" evidence="11">
    <location>
        <begin position="1250"/>
        <end position="1271"/>
    </location>
</feature>
<sequence length="1401" mass="154063">MSRAERKVLLDRVVDENSKDGKTLRQAVKDRLDRAGLARPRVEVRWEDLAVEARVLFGQRARPTVLSFYRDALLAPLVAAGLVRDARVRLRILERCSGRLEPGRLTLLLGAPASGKSTLLHALAGALHGGALKVRGRVTYNGRALGEFQARRTAALVEQRDMHVAQLTVRETLDFAARCQGSGSRAAEVREARRREKAAGIEVDWAVDAFMKAQALPGRRESLATDLQLRLLDLECCQDTAVGGGWFRGVSGGQVKRTSAGEVLVGPQRVYFLDEVTTGLDSATAHQVVSVLRDLAHLESATVLAALQQPAPETFALFDDVMLISEGLVLFHGPRADALPFFERLGFACPPRKDPAGFLQEVTSARDQAQFWAGKGEWQHMPVRDIAAAWRRSSSGLAAAAALAAPLRPSRDGDAALAWAPYALRGWRAFKACLQREWVLTERYSFLYKFRTAQVAIMAIITGTMFLRTRIEPDSVLNGSMYMSVCFYSVMIMMFNGLTEMTIAVDRLPVFYKQRDMRLYPAWAYTLPTTFLRVFYSATEAGVWSLIVYWAVGFTPEVSRFLSFYLILFLVHCNALAMFRMFAALTRDMVVANSLGSCFLVVFLMLSGYIFAQTDMPRGWAWATWVDPLAYAVQALIANEFAAKRWSVPYEFADPGSTTTLGEAALDVRGFRRGQRWVGIGCAAQLACILLFNALTVVFNRYMQPFERPVSVLSKEGLAEREAARAGRPSPSAQRAGGLALPFRPLTLAFRDIAYSVELPKGVEVDLLADPDNPTHARAAAPAAGGNGGLGAKRQRLEILRGVTGTFRPGVLTALVGVSGAGKTTLMDVLAGRKTTGRISGDIRVNSFPWERRTFARISGYVEQTDVNAPKATVWEALAFSAALRLPPSVTPRERADFVEQVLHLVELAPLRDLLVGVPGGTGLSLEQRKRLTIAVELVANPAIIFLDEPTTGLDARAAAVVMRAIRNIVDTGRTVVTTIHQPSIDIFEAFDELLLLKRGGRPIYCGPLGASSADMAIPGVPALPEQSHAADGGDAEGGGGGKRARPAANPATWVLDISRPSAEQRLGIDFAEVYAASSMARSVAAAVEAQMYPRPGAAPLAFPGRYAASLGVQLRELAARAARTWWRTPDYNATRFLITLGIALIFGSMYWKRAHVRYVPADVMNIEGALYFCTFFMGVVNSIVVQPVFAGERAVCYRERAAGMYAVLPFSLSLAGVELLYNAVQALLYTLIVFYMVGFNMDGSSTVKFWWFLTFMYGTLMYCTMFGLMVIAISPNLMIAAVISAAFYSMWNLFAGFILPRPRMPGWWEWYSNVNPVAWSVYGLVASQLGDDYTYYVNTYGLDVSTGKYGEDMWVAVFVQRYYGYDYTQLPRVAPIVFGFAAAFWAIATVALRFTNFQKR</sequence>
<dbReference type="Pfam" id="PF01061">
    <property type="entry name" value="ABC2_membrane"/>
    <property type="match status" value="2"/>
</dbReference>
<dbReference type="GO" id="GO:0071944">
    <property type="term" value="C:cell periphery"/>
    <property type="evidence" value="ECO:0007669"/>
    <property type="project" value="UniProtKB-ARBA"/>
</dbReference>
<protein>
    <recommendedName>
        <fullName evidence="12">ABC transporter domain-containing protein</fullName>
    </recommendedName>
</protein>
<evidence type="ECO:0000256" key="1">
    <source>
        <dbReference type="ARBA" id="ARBA00004141"/>
    </source>
</evidence>
<dbReference type="SUPFAM" id="SSF52540">
    <property type="entry name" value="P-loop containing nucleoside triphosphate hydrolases"/>
    <property type="match status" value="2"/>
</dbReference>
<dbReference type="InterPro" id="IPR013581">
    <property type="entry name" value="PDR_assoc"/>
</dbReference>
<feature type="domain" description="ABC transporter" evidence="12">
    <location>
        <begin position="77"/>
        <end position="351"/>
    </location>
</feature>
<keyword evidence="9 11" id="KW-0472">Membrane</keyword>
<comment type="subcellular location">
    <subcellularLocation>
        <location evidence="1">Membrane</location>
        <topology evidence="1">Multi-pass membrane protein</topology>
    </subcellularLocation>
</comment>
<dbReference type="Proteomes" id="UP001445335">
    <property type="component" value="Unassembled WGS sequence"/>
</dbReference>
<feature type="transmembrane region" description="Helical" evidence="11">
    <location>
        <begin position="558"/>
        <end position="579"/>
    </location>
</feature>
<dbReference type="GO" id="GO:0140359">
    <property type="term" value="F:ABC-type transporter activity"/>
    <property type="evidence" value="ECO:0007669"/>
    <property type="project" value="InterPro"/>
</dbReference>
<evidence type="ECO:0000313" key="13">
    <source>
        <dbReference type="EMBL" id="KAK9836042.1"/>
    </source>
</evidence>
<feature type="transmembrane region" description="Helical" evidence="11">
    <location>
        <begin position="446"/>
        <end position="467"/>
    </location>
</feature>
<evidence type="ECO:0000256" key="6">
    <source>
        <dbReference type="ARBA" id="ARBA00022741"/>
    </source>
</evidence>
<organism evidence="13 14">
    <name type="scientific">Elliptochloris bilobata</name>
    <dbReference type="NCBI Taxonomy" id="381761"/>
    <lineage>
        <taxon>Eukaryota</taxon>
        <taxon>Viridiplantae</taxon>
        <taxon>Chlorophyta</taxon>
        <taxon>core chlorophytes</taxon>
        <taxon>Trebouxiophyceae</taxon>
        <taxon>Trebouxiophyceae incertae sedis</taxon>
        <taxon>Elliptochloris clade</taxon>
        <taxon>Elliptochloris</taxon>
    </lineage>
</organism>
<dbReference type="FunFam" id="3.40.50.300:FF:000179">
    <property type="entry name" value="ABC transporter G family member 34"/>
    <property type="match status" value="1"/>
</dbReference>
<dbReference type="InterPro" id="IPR003593">
    <property type="entry name" value="AAA+_ATPase"/>
</dbReference>
<evidence type="ECO:0000256" key="2">
    <source>
        <dbReference type="ARBA" id="ARBA00006012"/>
    </source>
</evidence>
<keyword evidence="3" id="KW-0813">Transport</keyword>
<evidence type="ECO:0000256" key="8">
    <source>
        <dbReference type="ARBA" id="ARBA00022989"/>
    </source>
</evidence>
<keyword evidence="6" id="KW-0547">Nucleotide-binding</keyword>
<feature type="transmembrane region" description="Helical" evidence="11">
    <location>
        <begin position="677"/>
        <end position="699"/>
    </location>
</feature>
<dbReference type="PROSITE" id="PS50893">
    <property type="entry name" value="ABC_TRANSPORTER_2"/>
    <property type="match status" value="2"/>
</dbReference>
<feature type="region of interest" description="Disordered" evidence="10">
    <location>
        <begin position="1023"/>
        <end position="1047"/>
    </location>
</feature>
<keyword evidence="14" id="KW-1185">Reference proteome</keyword>
<dbReference type="EMBL" id="JALJOU010000027">
    <property type="protein sequence ID" value="KAK9836042.1"/>
    <property type="molecule type" value="Genomic_DNA"/>
</dbReference>
<evidence type="ECO:0000256" key="4">
    <source>
        <dbReference type="ARBA" id="ARBA00022692"/>
    </source>
</evidence>
<dbReference type="GO" id="GO:0016887">
    <property type="term" value="F:ATP hydrolysis activity"/>
    <property type="evidence" value="ECO:0007669"/>
    <property type="project" value="InterPro"/>
</dbReference>
<feature type="transmembrane region" description="Helical" evidence="11">
    <location>
        <begin position="1134"/>
        <end position="1150"/>
    </location>
</feature>
<dbReference type="PANTHER" id="PTHR19241">
    <property type="entry name" value="ATP-BINDING CASSETTE TRANSPORTER"/>
    <property type="match status" value="1"/>
</dbReference>
<evidence type="ECO:0000256" key="9">
    <source>
        <dbReference type="ARBA" id="ARBA00023136"/>
    </source>
</evidence>
<feature type="transmembrane region" description="Helical" evidence="11">
    <location>
        <begin position="1211"/>
        <end position="1238"/>
    </location>
</feature>
<name>A0AAW1RRV2_9CHLO</name>
<evidence type="ECO:0000256" key="7">
    <source>
        <dbReference type="ARBA" id="ARBA00022840"/>
    </source>
</evidence>
<feature type="transmembrane region" description="Helical" evidence="11">
    <location>
        <begin position="479"/>
        <end position="498"/>
    </location>
</feature>
<dbReference type="InterPro" id="IPR027417">
    <property type="entry name" value="P-loop_NTPase"/>
</dbReference>